<feature type="binding site" description="covalent" evidence="21">
    <location>
        <position position="124"/>
    </location>
    <ligand>
        <name>heme c</name>
        <dbReference type="ChEBI" id="CHEBI:61717"/>
        <label>1</label>
    </ligand>
</feature>
<keyword evidence="5 19" id="KW-1003">Cell membrane</keyword>
<evidence type="ECO:0000313" key="25">
    <source>
        <dbReference type="Proteomes" id="UP000549457"/>
    </source>
</evidence>
<evidence type="ECO:0000259" key="23">
    <source>
        <dbReference type="PROSITE" id="PS51007"/>
    </source>
</evidence>
<feature type="binding site" description="covalent" evidence="21">
    <location>
        <position position="121"/>
    </location>
    <ligand>
        <name>heme c</name>
        <dbReference type="ChEBI" id="CHEBI:61717"/>
        <label>1</label>
    </ligand>
</feature>
<evidence type="ECO:0000256" key="21">
    <source>
        <dbReference type="PIRSR" id="PIRSR000006-2"/>
    </source>
</evidence>
<evidence type="ECO:0000256" key="3">
    <source>
        <dbReference type="ARBA" id="ARBA00006113"/>
    </source>
</evidence>
<dbReference type="InterPro" id="IPR008168">
    <property type="entry name" value="Cyt_C_IC"/>
</dbReference>
<dbReference type="GO" id="GO:1902600">
    <property type="term" value="P:proton transmembrane transport"/>
    <property type="evidence" value="ECO:0007669"/>
    <property type="project" value="UniProtKB-KW"/>
</dbReference>
<dbReference type="InterPro" id="IPR038414">
    <property type="entry name" value="CcoP_N_sf"/>
</dbReference>
<dbReference type="GO" id="GO:0006119">
    <property type="term" value="P:oxidative phosphorylation"/>
    <property type="evidence" value="ECO:0007669"/>
    <property type="project" value="UniProtKB-UniPathway"/>
</dbReference>
<evidence type="ECO:0000256" key="7">
    <source>
        <dbReference type="ARBA" id="ARBA00022617"/>
    </source>
</evidence>
<evidence type="ECO:0000256" key="9">
    <source>
        <dbReference type="ARBA" id="ARBA00022692"/>
    </source>
</evidence>
<dbReference type="GO" id="GO:0005886">
    <property type="term" value="C:plasma membrane"/>
    <property type="evidence" value="ECO:0007669"/>
    <property type="project" value="UniProtKB-SubCell"/>
</dbReference>
<evidence type="ECO:0000313" key="24">
    <source>
        <dbReference type="EMBL" id="MBB5221602.1"/>
    </source>
</evidence>
<dbReference type="InterPro" id="IPR036909">
    <property type="entry name" value="Cyt_c-like_dom_sf"/>
</dbReference>
<dbReference type="AlphaFoldDB" id="A0A840SQT8"/>
<proteinExistence type="inferred from homology"/>
<protein>
    <recommendedName>
        <fullName evidence="19">Cbb3-type cytochrome c oxidase subunit</fullName>
    </recommendedName>
</protein>
<comment type="function">
    <text evidence="19">C-type cytochrome. Part of the cbb3-type cytochrome c oxidase complex.</text>
</comment>
<evidence type="ECO:0000256" key="17">
    <source>
        <dbReference type="ARBA" id="ARBA00023065"/>
    </source>
</evidence>
<dbReference type="Proteomes" id="UP000549457">
    <property type="component" value="Unassembled WGS sequence"/>
</dbReference>
<feature type="binding site" description="covalent" evidence="21">
    <location>
        <position position="221"/>
    </location>
    <ligand>
        <name>heme c</name>
        <dbReference type="ChEBI" id="CHEBI:61717"/>
        <label>2</label>
    </ligand>
</feature>
<keyword evidence="11" id="KW-0677">Repeat</keyword>
<dbReference type="Pfam" id="PF13442">
    <property type="entry name" value="Cytochrome_CBB3"/>
    <property type="match status" value="2"/>
</dbReference>
<comment type="caution">
    <text evidence="24">The sequence shown here is derived from an EMBL/GenBank/DDBJ whole genome shotgun (WGS) entry which is preliminary data.</text>
</comment>
<evidence type="ECO:0000256" key="8">
    <source>
        <dbReference type="ARBA" id="ARBA00022660"/>
    </source>
</evidence>
<dbReference type="GO" id="GO:0005506">
    <property type="term" value="F:iron ion binding"/>
    <property type="evidence" value="ECO:0007669"/>
    <property type="project" value="InterPro"/>
</dbReference>
<evidence type="ECO:0000256" key="15">
    <source>
        <dbReference type="ARBA" id="ARBA00023002"/>
    </source>
</evidence>
<evidence type="ECO:0000256" key="13">
    <source>
        <dbReference type="ARBA" id="ARBA00022982"/>
    </source>
</evidence>
<keyword evidence="12 19" id="KW-0375">Hydrogen ion transport</keyword>
<dbReference type="SUPFAM" id="SSF46626">
    <property type="entry name" value="Cytochrome c"/>
    <property type="match status" value="2"/>
</dbReference>
<evidence type="ECO:0000256" key="11">
    <source>
        <dbReference type="ARBA" id="ARBA00022737"/>
    </source>
</evidence>
<evidence type="ECO:0000256" key="10">
    <source>
        <dbReference type="ARBA" id="ARBA00022723"/>
    </source>
</evidence>
<keyword evidence="15 19" id="KW-0560">Oxidoreductase</keyword>
<name>A0A840SQT8_9RHOB</name>
<evidence type="ECO:0000256" key="12">
    <source>
        <dbReference type="ARBA" id="ARBA00022781"/>
    </source>
</evidence>
<feature type="domain" description="Cytochrome c" evidence="23">
    <location>
        <begin position="205"/>
        <end position="286"/>
    </location>
</feature>
<dbReference type="Pfam" id="PF14715">
    <property type="entry name" value="FixP_N"/>
    <property type="match status" value="1"/>
</dbReference>
<gene>
    <name evidence="24" type="ORF">HNP73_001523</name>
</gene>
<sequence>MSVDERDPLTGHRTTGHEWNGITELNTRVPRAVWWAIGLTHAWAVLMWFLLPSWPLVTTYTKGLLGVDQRQLVAGQLAAAARDHDQWMSRIASEDLPTIRGDKELMATVAEVAPALWGDNCQACHGRVATGGPGFPDLVDKSWLWGGDDDAVLETIRVGVNSAHPDTRTSQMLAFGAGGMLTRDEIRTVATYVQSLSGLATPDDATRQAGAQLFADNCASCHGDDGTGDTSLGAPNLTDAFWLYGSDSETLFRTIYGGRHGWMPTWESRLSEAQRKILALYVLNVLPEKQ</sequence>
<comment type="cofactor">
    <cofactor evidence="19 21">
        <name>heme c</name>
        <dbReference type="ChEBI" id="CHEBI:61717"/>
    </cofactor>
    <text evidence="19 21">Binds 2 heme C groups per subunit.</text>
</comment>
<dbReference type="Gene3D" id="1.10.760.10">
    <property type="entry name" value="Cytochrome c-like domain"/>
    <property type="match status" value="2"/>
</dbReference>
<keyword evidence="9 22" id="KW-0812">Transmembrane</keyword>
<feature type="binding site" description="covalent" evidence="21">
    <location>
        <position position="218"/>
    </location>
    <ligand>
        <name>heme c</name>
        <dbReference type="ChEBI" id="CHEBI:61717"/>
        <label>2</label>
    </ligand>
</feature>
<dbReference type="PIRSF" id="PIRSF000006">
    <property type="entry name" value="Cbb3-Cox_fixP"/>
    <property type="match status" value="1"/>
</dbReference>
<evidence type="ECO:0000256" key="22">
    <source>
        <dbReference type="SAM" id="Phobius"/>
    </source>
</evidence>
<evidence type="ECO:0000256" key="19">
    <source>
        <dbReference type="PIRNR" id="PIRNR000006"/>
    </source>
</evidence>
<dbReference type="InterPro" id="IPR050597">
    <property type="entry name" value="Cytochrome_c_Oxidase_Subunit"/>
</dbReference>
<evidence type="ECO:0000256" key="2">
    <source>
        <dbReference type="ARBA" id="ARBA00004673"/>
    </source>
</evidence>
<dbReference type="RefSeq" id="WP_184147950.1">
    <property type="nucleotide sequence ID" value="NZ_JACHFM010000001.1"/>
</dbReference>
<keyword evidence="25" id="KW-1185">Reference proteome</keyword>
<accession>A0A840SQT8</accession>
<keyword evidence="13 19" id="KW-0249">Electron transport</keyword>
<keyword evidence="18 19" id="KW-0472">Membrane</keyword>
<keyword evidence="14 22" id="KW-1133">Transmembrane helix</keyword>
<keyword evidence="4 19" id="KW-0813">Transport</keyword>
<evidence type="ECO:0000256" key="16">
    <source>
        <dbReference type="ARBA" id="ARBA00023004"/>
    </source>
</evidence>
<evidence type="ECO:0000256" key="1">
    <source>
        <dbReference type="ARBA" id="ARBA00004533"/>
    </source>
</evidence>
<evidence type="ECO:0000256" key="18">
    <source>
        <dbReference type="ARBA" id="ARBA00023136"/>
    </source>
</evidence>
<dbReference type="GO" id="GO:0009055">
    <property type="term" value="F:electron transfer activity"/>
    <property type="evidence" value="ECO:0007669"/>
    <property type="project" value="InterPro"/>
</dbReference>
<feature type="binding site" description="axial binding residue" evidence="20">
    <location>
        <position position="222"/>
    </location>
    <ligand>
        <name>heme c</name>
        <dbReference type="ChEBI" id="CHEBI:61717"/>
        <label>2</label>
    </ligand>
    <ligandPart>
        <name>Fe</name>
        <dbReference type="ChEBI" id="CHEBI:18248"/>
    </ligandPart>
</feature>
<dbReference type="InterPro" id="IPR004678">
    <property type="entry name" value="Cyt_c_oxidase_cbb3_su3"/>
</dbReference>
<comment type="similarity">
    <text evidence="3 19">Belongs to the CcoP / FixP family.</text>
</comment>
<feature type="binding site" description="axial binding residue" evidence="20">
    <location>
        <position position="263"/>
    </location>
    <ligand>
        <name>heme c</name>
        <dbReference type="ChEBI" id="CHEBI:61717"/>
        <label>1</label>
    </ligand>
    <ligandPart>
        <name>Fe</name>
        <dbReference type="ChEBI" id="CHEBI:18248"/>
    </ligandPart>
</feature>
<dbReference type="InterPro" id="IPR032858">
    <property type="entry name" value="CcoP_N"/>
</dbReference>
<keyword evidence="10 19" id="KW-0479">Metal-binding</keyword>
<dbReference type="GO" id="GO:0020037">
    <property type="term" value="F:heme binding"/>
    <property type="evidence" value="ECO:0007669"/>
    <property type="project" value="InterPro"/>
</dbReference>
<dbReference type="NCBIfam" id="TIGR00782">
    <property type="entry name" value="ccoP"/>
    <property type="match status" value="1"/>
</dbReference>
<feature type="transmembrane region" description="Helical" evidence="22">
    <location>
        <begin position="32"/>
        <end position="51"/>
    </location>
</feature>
<feature type="domain" description="Cytochrome c" evidence="23">
    <location>
        <begin position="96"/>
        <end position="197"/>
    </location>
</feature>
<comment type="pathway">
    <text evidence="2 19">Energy metabolism; oxidative phosphorylation.</text>
</comment>
<keyword evidence="17 19" id="KW-0406">Ion transport</keyword>
<evidence type="ECO:0000256" key="6">
    <source>
        <dbReference type="ARBA" id="ARBA00022519"/>
    </source>
</evidence>
<keyword evidence="7 19" id="KW-0349">Heme</keyword>
<dbReference type="PROSITE" id="PS51007">
    <property type="entry name" value="CYTC"/>
    <property type="match status" value="2"/>
</dbReference>
<comment type="subunit">
    <text evidence="19">Component of the cbb3-type cytochrome c oxidase.</text>
</comment>
<evidence type="ECO:0000256" key="4">
    <source>
        <dbReference type="ARBA" id="ARBA00022448"/>
    </source>
</evidence>
<reference evidence="24 25" key="1">
    <citation type="submission" date="2020-08" db="EMBL/GenBank/DDBJ databases">
        <title>Genomic Encyclopedia of Type Strains, Phase IV (KMG-IV): sequencing the most valuable type-strain genomes for metagenomic binning, comparative biology and taxonomic classification.</title>
        <authorList>
            <person name="Goeker M."/>
        </authorList>
    </citation>
    <scope>NUCLEOTIDE SEQUENCE [LARGE SCALE GENOMIC DNA]</scope>
    <source>
        <strain evidence="24 25">DSM 101730</strain>
    </source>
</reference>
<dbReference type="PRINTS" id="PR00605">
    <property type="entry name" value="CYTCHROMECIC"/>
</dbReference>
<dbReference type="PANTHER" id="PTHR33751:SF1">
    <property type="entry name" value="CBB3-TYPE CYTOCHROME C OXIDASE SUBUNIT FIXP"/>
    <property type="match status" value="1"/>
</dbReference>
<dbReference type="UniPathway" id="UPA00705"/>
<dbReference type="InterPro" id="IPR009056">
    <property type="entry name" value="Cyt_c-like_dom"/>
</dbReference>
<evidence type="ECO:0000256" key="20">
    <source>
        <dbReference type="PIRSR" id="PIRSR000006-1"/>
    </source>
</evidence>
<dbReference type="GO" id="GO:0016491">
    <property type="term" value="F:oxidoreductase activity"/>
    <property type="evidence" value="ECO:0007669"/>
    <property type="project" value="UniProtKB-KW"/>
</dbReference>
<keyword evidence="6 19" id="KW-0997">Cell inner membrane</keyword>
<feature type="binding site" description="axial binding residue" evidence="20">
    <location>
        <position position="125"/>
    </location>
    <ligand>
        <name>heme c</name>
        <dbReference type="ChEBI" id="CHEBI:61717"/>
        <label>1</label>
    </ligand>
    <ligandPart>
        <name>Fe</name>
        <dbReference type="ChEBI" id="CHEBI:18248"/>
    </ligandPart>
</feature>
<keyword evidence="8 19" id="KW-0679">Respiratory chain</keyword>
<feature type="binding site" description="axial binding residue" evidence="20">
    <location>
        <position position="172"/>
    </location>
    <ligand>
        <name>heme c</name>
        <dbReference type="ChEBI" id="CHEBI:61717"/>
        <label>2</label>
    </ligand>
    <ligandPart>
        <name>Fe</name>
        <dbReference type="ChEBI" id="CHEBI:18248"/>
    </ligandPart>
</feature>
<keyword evidence="16 19" id="KW-0408">Iron</keyword>
<evidence type="ECO:0000256" key="14">
    <source>
        <dbReference type="ARBA" id="ARBA00022989"/>
    </source>
</evidence>
<comment type="subcellular location">
    <subcellularLocation>
        <location evidence="1 19">Cell inner membrane</location>
    </subcellularLocation>
</comment>
<dbReference type="PANTHER" id="PTHR33751">
    <property type="entry name" value="CBB3-TYPE CYTOCHROME C OXIDASE SUBUNIT FIXP"/>
    <property type="match status" value="1"/>
</dbReference>
<evidence type="ECO:0000256" key="5">
    <source>
        <dbReference type="ARBA" id="ARBA00022475"/>
    </source>
</evidence>
<organism evidence="24 25">
    <name type="scientific">Amaricoccus macauensis</name>
    <dbReference type="NCBI Taxonomy" id="57001"/>
    <lineage>
        <taxon>Bacteria</taxon>
        <taxon>Pseudomonadati</taxon>
        <taxon>Pseudomonadota</taxon>
        <taxon>Alphaproteobacteria</taxon>
        <taxon>Rhodobacterales</taxon>
        <taxon>Paracoccaceae</taxon>
        <taxon>Amaricoccus</taxon>
    </lineage>
</organism>
<dbReference type="Gene3D" id="6.10.280.130">
    <property type="match status" value="1"/>
</dbReference>
<dbReference type="EMBL" id="JACHFM010000001">
    <property type="protein sequence ID" value="MBB5221602.1"/>
    <property type="molecule type" value="Genomic_DNA"/>
</dbReference>